<dbReference type="SUPFAM" id="SSF52096">
    <property type="entry name" value="ClpP/crotonase"/>
    <property type="match status" value="1"/>
</dbReference>
<dbReference type="RefSeq" id="WP_165842123.1">
    <property type="nucleotide sequence ID" value="NZ_QEOB01000039.1"/>
</dbReference>
<dbReference type="PANTHER" id="PTHR43802">
    <property type="entry name" value="ENOYL-COA HYDRATASE"/>
    <property type="match status" value="1"/>
</dbReference>
<comment type="caution">
    <text evidence="3">The sequence shown here is derived from an EMBL/GenBank/DDBJ whole genome shotgun (WGS) entry which is preliminary data.</text>
</comment>
<accession>A0ABX5KD41</accession>
<dbReference type="CDD" id="cd06558">
    <property type="entry name" value="crotonase-like"/>
    <property type="match status" value="1"/>
</dbReference>
<protein>
    <submittedName>
        <fullName evidence="3">Short chain enoyl-CoA hydratase</fullName>
    </submittedName>
</protein>
<proteinExistence type="inferred from homology"/>
<evidence type="ECO:0000256" key="1">
    <source>
        <dbReference type="ARBA" id="ARBA00005254"/>
    </source>
</evidence>
<comment type="similarity">
    <text evidence="1 2">Belongs to the enoyl-CoA hydratase/isomerase family.</text>
</comment>
<dbReference type="EMBL" id="QEOB01000039">
    <property type="protein sequence ID" value="PVX62711.1"/>
    <property type="molecule type" value="Genomic_DNA"/>
</dbReference>
<gene>
    <name evidence="3" type="ORF">C7402_13918</name>
</gene>
<dbReference type="Proteomes" id="UP000245712">
    <property type="component" value="Unassembled WGS sequence"/>
</dbReference>
<evidence type="ECO:0000256" key="2">
    <source>
        <dbReference type="RuleBase" id="RU003707"/>
    </source>
</evidence>
<dbReference type="PROSITE" id="PS00166">
    <property type="entry name" value="ENOYL_COA_HYDRATASE"/>
    <property type="match status" value="1"/>
</dbReference>
<dbReference type="InterPro" id="IPR018376">
    <property type="entry name" value="Enoyl-CoA_hyd/isom_CS"/>
</dbReference>
<dbReference type="Pfam" id="PF00378">
    <property type="entry name" value="ECH_1"/>
    <property type="match status" value="1"/>
</dbReference>
<keyword evidence="4" id="KW-1185">Reference proteome</keyword>
<sequence length="275" mass="29179">MDSAGTDACGLRVETRGRVRWLRIERPARLNALDRSLVHTLGLALREAQRDDRVSVLVLAGAGRAFCAGADLHGLSQTLQQAQAAQGEGGPRRAGRLVDQCAALMRRLERVSKPVLAAVNGFAVGGGLELLLCCDLIVAARSARIGDGHAKIGALPGSGASARLPRRLPPAHAKFLLFTGDMLPADDPLLAALIHRVVDDASLESVTAALADTLAANSPLMLARLKRLLASGADATLGDALRLERQARLRHASSFDCREGVDAFREKRAPDFQGR</sequence>
<dbReference type="InterPro" id="IPR029045">
    <property type="entry name" value="ClpP/crotonase-like_dom_sf"/>
</dbReference>
<dbReference type="InterPro" id="IPR001753">
    <property type="entry name" value="Enoyl-CoA_hydra/iso"/>
</dbReference>
<reference evidence="3 4" key="1">
    <citation type="submission" date="2018-05" db="EMBL/GenBank/DDBJ databases">
        <title>Genomic Encyclopedia of Type Strains, Phase IV (KMG-V): Genome sequencing to study the core and pangenomes of soil and plant-associated prokaryotes.</title>
        <authorList>
            <person name="Whitman W."/>
        </authorList>
    </citation>
    <scope>NUCLEOTIDE SEQUENCE [LARGE SCALE GENOMIC DNA]</scope>
    <source>
        <strain evidence="3 4">SCZa-39</strain>
    </source>
</reference>
<dbReference type="PANTHER" id="PTHR43802:SF1">
    <property type="entry name" value="IP11341P-RELATED"/>
    <property type="match status" value="1"/>
</dbReference>
<evidence type="ECO:0000313" key="3">
    <source>
        <dbReference type="EMBL" id="PVX62711.1"/>
    </source>
</evidence>
<evidence type="ECO:0000313" key="4">
    <source>
        <dbReference type="Proteomes" id="UP000245712"/>
    </source>
</evidence>
<organism evidence="3 4">
    <name type="scientific">Paraburkholderia unamae</name>
    <dbReference type="NCBI Taxonomy" id="219649"/>
    <lineage>
        <taxon>Bacteria</taxon>
        <taxon>Pseudomonadati</taxon>
        <taxon>Pseudomonadota</taxon>
        <taxon>Betaproteobacteria</taxon>
        <taxon>Burkholderiales</taxon>
        <taxon>Burkholderiaceae</taxon>
        <taxon>Paraburkholderia</taxon>
    </lineage>
</organism>
<dbReference type="Gene3D" id="3.90.226.10">
    <property type="entry name" value="2-enoyl-CoA Hydratase, Chain A, domain 1"/>
    <property type="match status" value="1"/>
</dbReference>
<name>A0ABX5KD41_9BURK</name>